<feature type="domain" description="Sodium/calcium exchanger membrane region" evidence="6">
    <location>
        <begin position="174"/>
        <end position="311"/>
    </location>
</feature>
<evidence type="ECO:0000313" key="8">
    <source>
        <dbReference type="Proteomes" id="UP000036890"/>
    </source>
</evidence>
<feature type="transmembrane region" description="Helical" evidence="5">
    <location>
        <begin position="173"/>
        <end position="195"/>
    </location>
</feature>
<dbReference type="PANTHER" id="PTHR10846:SF8">
    <property type="entry name" value="INNER MEMBRANE PROTEIN YRBG"/>
    <property type="match status" value="1"/>
</dbReference>
<keyword evidence="4 5" id="KW-0472">Membrane</keyword>
<evidence type="ECO:0000256" key="3">
    <source>
        <dbReference type="ARBA" id="ARBA00022989"/>
    </source>
</evidence>
<dbReference type="InterPro" id="IPR004481">
    <property type="entry name" value="K/Na/Ca-exchanger"/>
</dbReference>
<evidence type="ECO:0000256" key="1">
    <source>
        <dbReference type="ARBA" id="ARBA00004141"/>
    </source>
</evidence>
<dbReference type="PANTHER" id="PTHR10846">
    <property type="entry name" value="SODIUM/POTASSIUM/CALCIUM EXCHANGER"/>
    <property type="match status" value="1"/>
</dbReference>
<feature type="transmembrane region" description="Helical" evidence="5">
    <location>
        <begin position="241"/>
        <end position="262"/>
    </location>
</feature>
<proteinExistence type="predicted"/>
<keyword evidence="2 5" id="KW-0812">Transmembrane</keyword>
<feature type="transmembrane region" description="Helical" evidence="5">
    <location>
        <begin position="79"/>
        <end position="97"/>
    </location>
</feature>
<comment type="caution">
    <text evidence="7">The sequence shown here is derived from an EMBL/GenBank/DDBJ whole genome shotgun (WGS) entry which is preliminary data.</text>
</comment>
<dbReference type="EMBL" id="AJLO02000028">
    <property type="protein sequence ID" value="KOE98490.1"/>
    <property type="molecule type" value="Genomic_DNA"/>
</dbReference>
<dbReference type="OrthoDB" id="9794225at2"/>
<evidence type="ECO:0000313" key="7">
    <source>
        <dbReference type="EMBL" id="KOE98490.1"/>
    </source>
</evidence>
<dbReference type="RefSeq" id="WP_010482674.1">
    <property type="nucleotide sequence ID" value="NZ_AJLO02000028.1"/>
</dbReference>
<feature type="domain" description="Sodium/calcium exchanger membrane region" evidence="6">
    <location>
        <begin position="5"/>
        <end position="144"/>
    </location>
</feature>
<reference evidence="7 8" key="1">
    <citation type="journal article" date="2012" name="J. Bacteriol.">
        <title>Genome sequence of a novel nicotine-degrading strain, Pseudomonas geniculata N1.</title>
        <authorList>
            <person name="Tang H."/>
            <person name="Yu H."/>
            <person name="Tai C."/>
            <person name="Huang K."/>
            <person name="Liu Y."/>
            <person name="Wang L."/>
            <person name="Yao Y."/>
            <person name="Wu G."/>
            <person name="Xu P."/>
        </authorList>
    </citation>
    <scope>NUCLEOTIDE SEQUENCE [LARGE SCALE GENOMIC DNA]</scope>
    <source>
        <strain evidence="7 8">N1</strain>
    </source>
</reference>
<feature type="transmembrane region" description="Helical" evidence="5">
    <location>
        <begin position="207"/>
        <end position="229"/>
    </location>
</feature>
<dbReference type="Gene3D" id="1.20.1420.30">
    <property type="entry name" value="NCX, central ion-binding region"/>
    <property type="match status" value="1"/>
</dbReference>
<feature type="transmembrane region" description="Helical" evidence="5">
    <location>
        <begin position="268"/>
        <end position="287"/>
    </location>
</feature>
<feature type="transmembrane region" description="Helical" evidence="5">
    <location>
        <begin position="104"/>
        <end position="121"/>
    </location>
</feature>
<dbReference type="GO" id="GO:0008273">
    <property type="term" value="F:calcium, potassium:sodium antiporter activity"/>
    <property type="evidence" value="ECO:0007669"/>
    <property type="project" value="TreeGrafter"/>
</dbReference>
<evidence type="ECO:0000256" key="2">
    <source>
        <dbReference type="ARBA" id="ARBA00022692"/>
    </source>
</evidence>
<keyword evidence="3 5" id="KW-1133">Transmembrane helix</keyword>
<evidence type="ECO:0000256" key="4">
    <source>
        <dbReference type="ARBA" id="ARBA00023136"/>
    </source>
</evidence>
<feature type="transmembrane region" description="Helical" evidence="5">
    <location>
        <begin position="299"/>
        <end position="320"/>
    </location>
</feature>
<dbReference type="Pfam" id="PF01699">
    <property type="entry name" value="Na_Ca_ex"/>
    <property type="match status" value="2"/>
</dbReference>
<gene>
    <name evidence="7" type="ORF">W7K_14615</name>
</gene>
<feature type="transmembrane region" description="Helical" evidence="5">
    <location>
        <begin position="127"/>
        <end position="145"/>
    </location>
</feature>
<dbReference type="InterPro" id="IPR004837">
    <property type="entry name" value="NaCa_Exmemb"/>
</dbReference>
<protein>
    <submittedName>
        <fullName evidence="7">CaCA family Na+/Ca+ antiporter</fullName>
    </submittedName>
</protein>
<evidence type="ECO:0000256" key="5">
    <source>
        <dbReference type="SAM" id="Phobius"/>
    </source>
</evidence>
<dbReference type="GO" id="GO:0005262">
    <property type="term" value="F:calcium channel activity"/>
    <property type="evidence" value="ECO:0007669"/>
    <property type="project" value="TreeGrafter"/>
</dbReference>
<organism evidence="7 8">
    <name type="scientific">Stenotrophomonas geniculata N1</name>
    <dbReference type="NCBI Taxonomy" id="1167641"/>
    <lineage>
        <taxon>Bacteria</taxon>
        <taxon>Pseudomonadati</taxon>
        <taxon>Pseudomonadota</taxon>
        <taxon>Gammaproteobacteria</taxon>
        <taxon>Lysobacterales</taxon>
        <taxon>Lysobacteraceae</taxon>
        <taxon>Stenotrophomonas</taxon>
    </lineage>
</organism>
<evidence type="ECO:0000259" key="6">
    <source>
        <dbReference type="Pfam" id="PF01699"/>
    </source>
</evidence>
<dbReference type="AlphaFoldDB" id="A0A0L8A851"/>
<comment type="subcellular location">
    <subcellularLocation>
        <location evidence="1">Membrane</location>
        <topology evidence="1">Multi-pass membrane protein</topology>
    </subcellularLocation>
</comment>
<accession>A0A0L8A851</accession>
<dbReference type="Proteomes" id="UP000036890">
    <property type="component" value="Unassembled WGS sequence"/>
</dbReference>
<name>A0A0L8A851_9GAMM</name>
<dbReference type="InterPro" id="IPR044880">
    <property type="entry name" value="NCX_ion-bd_dom_sf"/>
</dbReference>
<dbReference type="GO" id="GO:0005886">
    <property type="term" value="C:plasma membrane"/>
    <property type="evidence" value="ECO:0007669"/>
    <property type="project" value="TreeGrafter"/>
</dbReference>
<dbReference type="GO" id="GO:0006874">
    <property type="term" value="P:intracellular calcium ion homeostasis"/>
    <property type="evidence" value="ECO:0007669"/>
    <property type="project" value="TreeGrafter"/>
</dbReference>
<sequence length="321" mass="32963">MIAIAIAWFLLGLLLLALGGDSIVKAVCGLAQRFGASPFTAGLLLLGVTTSLPELAVNARALAVGQPELALGNAVGSSIVNLGLTLAVAAMAAPLLLRARLQTVLWWSLLAAGVLLILFGLDGGLARWEGGILLAGFIVVQVLLLRRGRSESAEVQAAIAESALSRTSLPLNVLRVLIAVLALYWGARLVVGAAADFGVALGWTPLLVGLLPVAIGTALPEVATAIAAARRGHGDMVLGHVLGSSVVNLLLVIGAMAVLQPLALPASFVRLELPALLAFALVLYPMLRGDLKISRGEGVILLVAFVGWLVLELLLVGAPAL</sequence>